<dbReference type="Proteomes" id="UP000265520">
    <property type="component" value="Unassembled WGS sequence"/>
</dbReference>
<organism evidence="1 2">
    <name type="scientific">Trifolium medium</name>
    <dbReference type="NCBI Taxonomy" id="97028"/>
    <lineage>
        <taxon>Eukaryota</taxon>
        <taxon>Viridiplantae</taxon>
        <taxon>Streptophyta</taxon>
        <taxon>Embryophyta</taxon>
        <taxon>Tracheophyta</taxon>
        <taxon>Spermatophyta</taxon>
        <taxon>Magnoliopsida</taxon>
        <taxon>eudicotyledons</taxon>
        <taxon>Gunneridae</taxon>
        <taxon>Pentapetalae</taxon>
        <taxon>rosids</taxon>
        <taxon>fabids</taxon>
        <taxon>Fabales</taxon>
        <taxon>Fabaceae</taxon>
        <taxon>Papilionoideae</taxon>
        <taxon>50 kb inversion clade</taxon>
        <taxon>NPAAA clade</taxon>
        <taxon>Hologalegina</taxon>
        <taxon>IRL clade</taxon>
        <taxon>Trifolieae</taxon>
        <taxon>Trifolium</taxon>
    </lineage>
</organism>
<protein>
    <submittedName>
        <fullName evidence="1">Uncharacterized protein</fullName>
    </submittedName>
</protein>
<evidence type="ECO:0000313" key="1">
    <source>
        <dbReference type="EMBL" id="MCI62601.1"/>
    </source>
</evidence>
<dbReference type="AlphaFoldDB" id="A0A392TN56"/>
<dbReference type="EMBL" id="LXQA010621762">
    <property type="protein sequence ID" value="MCI62601.1"/>
    <property type="molecule type" value="Genomic_DNA"/>
</dbReference>
<reference evidence="1 2" key="1">
    <citation type="journal article" date="2018" name="Front. Plant Sci.">
        <title>Red Clover (Trifolium pratense) and Zigzag Clover (T. medium) - A Picture of Genomic Similarities and Differences.</title>
        <authorList>
            <person name="Dluhosova J."/>
            <person name="Istvanek J."/>
            <person name="Nedelnik J."/>
            <person name="Repkova J."/>
        </authorList>
    </citation>
    <scope>NUCLEOTIDE SEQUENCE [LARGE SCALE GENOMIC DNA]</scope>
    <source>
        <strain evidence="2">cv. 10/8</strain>
        <tissue evidence="1">Leaf</tissue>
    </source>
</reference>
<keyword evidence="2" id="KW-1185">Reference proteome</keyword>
<accession>A0A392TN56</accession>
<name>A0A392TN56_9FABA</name>
<evidence type="ECO:0000313" key="2">
    <source>
        <dbReference type="Proteomes" id="UP000265520"/>
    </source>
</evidence>
<feature type="non-terminal residue" evidence="1">
    <location>
        <position position="1"/>
    </location>
</feature>
<proteinExistence type="predicted"/>
<comment type="caution">
    <text evidence="1">The sequence shown here is derived from an EMBL/GenBank/DDBJ whole genome shotgun (WGS) entry which is preliminary data.</text>
</comment>
<sequence>IAGNCNVVGGGCETLNQGPMVRPEAGADSLLALQDYYV</sequence>